<dbReference type="EMBL" id="CP113797">
    <property type="protein sequence ID" value="WAL62094.1"/>
    <property type="molecule type" value="Genomic_DNA"/>
</dbReference>
<feature type="domain" description="Glycosyltransferase RgtA/B/C/D-like" evidence="9">
    <location>
        <begin position="99"/>
        <end position="258"/>
    </location>
</feature>
<dbReference type="EC" id="2.4.-.-" evidence="10"/>
<dbReference type="PANTHER" id="PTHR33908">
    <property type="entry name" value="MANNOSYLTRANSFERASE YKCB-RELATED"/>
    <property type="match status" value="1"/>
</dbReference>
<dbReference type="Pfam" id="PF13231">
    <property type="entry name" value="PMT_2"/>
    <property type="match status" value="1"/>
</dbReference>
<evidence type="ECO:0000256" key="6">
    <source>
        <dbReference type="ARBA" id="ARBA00022989"/>
    </source>
</evidence>
<proteinExistence type="predicted"/>
<sequence length="554" mass="62721">MNTCDRQYRATAPFWLRQLTIGFLVLGIFFRTYNLGDRPYWVDEVTTSIRVAGYTKQQVIAQLADGHVRTVADLQRYQRLDPNKDWSDTWAALIRSPEHAPLYFLLARLWSQIFGLSVVAMRSLSVLLSGISLWLMGRFGQALFTSASTTQLVVCLFSVSPFFIAYAQEARPYSLWVLVLLSQCILLLRAVRFSDRLSWLSYGLSAVVGLYTSLLTGLVLVGHGVYVAWLAGWQLTRTLRWFLLILTATMLLFLPWLWVIVQHWRSLQANTTWMREPINPLVRVAVWLYSLALVVLDVPLSTSFGVDTIVQTLAAILILGLISFGIYHLYAHGSKQVSLFVLTTFTSVPLALIAIDSLVNGQAAATPRYLIPSQLAGLWAMAAWLENDRHPEAARSAKEASLRQRIIRRFLIALMFTISIYSCINNLDRSPDYLKGQNWNNAAIAAIIHQAQPVQLLAEAETTIDLVSLSHNLVPSIDIQILPSVEWLFTHSIQPETCRSLLLINPSDPLKQTLQHQDWSLDKQYQSPAKLFHPTEFTLWRLSYPQTDCRTGSQ</sequence>
<evidence type="ECO:0000256" key="4">
    <source>
        <dbReference type="ARBA" id="ARBA00022679"/>
    </source>
</evidence>
<comment type="subcellular location">
    <subcellularLocation>
        <location evidence="1">Cell membrane</location>
        <topology evidence="1">Multi-pass membrane protein</topology>
    </subcellularLocation>
</comment>
<evidence type="ECO:0000259" key="9">
    <source>
        <dbReference type="Pfam" id="PF13231"/>
    </source>
</evidence>
<keyword evidence="4 10" id="KW-0808">Transferase</keyword>
<feature type="transmembrane region" description="Helical" evidence="8">
    <location>
        <begin position="203"/>
        <end position="229"/>
    </location>
</feature>
<dbReference type="AlphaFoldDB" id="A0A9E8ZEV9"/>
<dbReference type="GO" id="GO:0005886">
    <property type="term" value="C:plasma membrane"/>
    <property type="evidence" value="ECO:0007669"/>
    <property type="project" value="UniProtKB-SubCell"/>
</dbReference>
<dbReference type="InterPro" id="IPR050297">
    <property type="entry name" value="LipidA_mod_glycosyltrf_83"/>
</dbReference>
<dbReference type="InterPro" id="IPR038731">
    <property type="entry name" value="RgtA/B/C-like"/>
</dbReference>
<protein>
    <submittedName>
        <fullName evidence="10">Glycosyltransferase family 39 protein</fullName>
        <ecNumber evidence="10">2.4.-.-</ecNumber>
    </submittedName>
</protein>
<name>A0A9E8ZEV9_9CYAN</name>
<accession>A0A9E8ZEV9</accession>
<dbReference type="GO" id="GO:0016763">
    <property type="term" value="F:pentosyltransferase activity"/>
    <property type="evidence" value="ECO:0007669"/>
    <property type="project" value="TreeGrafter"/>
</dbReference>
<keyword evidence="3 10" id="KW-0328">Glycosyltransferase</keyword>
<feature type="transmembrane region" description="Helical" evidence="8">
    <location>
        <begin position="281"/>
        <end position="302"/>
    </location>
</feature>
<feature type="transmembrane region" description="Helical" evidence="8">
    <location>
        <begin position="12"/>
        <end position="33"/>
    </location>
</feature>
<evidence type="ECO:0000256" key="1">
    <source>
        <dbReference type="ARBA" id="ARBA00004651"/>
    </source>
</evidence>
<feature type="transmembrane region" description="Helical" evidence="8">
    <location>
        <begin position="142"/>
        <end position="167"/>
    </location>
</feature>
<dbReference type="RefSeq" id="WP_268612194.1">
    <property type="nucleotide sequence ID" value="NZ_CP113797.1"/>
</dbReference>
<feature type="transmembrane region" description="Helical" evidence="8">
    <location>
        <begin position="308"/>
        <end position="330"/>
    </location>
</feature>
<feature type="transmembrane region" description="Helical" evidence="8">
    <location>
        <begin position="113"/>
        <end position="135"/>
    </location>
</feature>
<evidence type="ECO:0000313" key="11">
    <source>
        <dbReference type="Proteomes" id="UP001163152"/>
    </source>
</evidence>
<keyword evidence="6 8" id="KW-1133">Transmembrane helix</keyword>
<organism evidence="10 11">
    <name type="scientific">Thermocoleostomius sinensis A174</name>
    <dbReference type="NCBI Taxonomy" id="2016057"/>
    <lineage>
        <taxon>Bacteria</taxon>
        <taxon>Bacillati</taxon>
        <taxon>Cyanobacteriota</taxon>
        <taxon>Cyanophyceae</taxon>
        <taxon>Oculatellales</taxon>
        <taxon>Oculatellaceae</taxon>
        <taxon>Thermocoleostomius</taxon>
    </lineage>
</organism>
<keyword evidence="7 8" id="KW-0472">Membrane</keyword>
<feature type="transmembrane region" description="Helical" evidence="8">
    <location>
        <begin position="337"/>
        <end position="355"/>
    </location>
</feature>
<evidence type="ECO:0000256" key="2">
    <source>
        <dbReference type="ARBA" id="ARBA00022475"/>
    </source>
</evidence>
<dbReference type="PANTHER" id="PTHR33908:SF3">
    <property type="entry name" value="UNDECAPRENYL PHOSPHATE-ALPHA-4-AMINO-4-DEOXY-L-ARABINOSE ARABINOSYL TRANSFERASE"/>
    <property type="match status" value="1"/>
</dbReference>
<gene>
    <name evidence="10" type="ORF">OXH18_08940</name>
</gene>
<dbReference type="GO" id="GO:0009103">
    <property type="term" value="P:lipopolysaccharide biosynthetic process"/>
    <property type="evidence" value="ECO:0007669"/>
    <property type="project" value="UniProtKB-ARBA"/>
</dbReference>
<keyword evidence="5 8" id="KW-0812">Transmembrane</keyword>
<evidence type="ECO:0000256" key="5">
    <source>
        <dbReference type="ARBA" id="ARBA00022692"/>
    </source>
</evidence>
<dbReference type="KEGG" id="tsin:OXH18_08940"/>
<feature type="transmembrane region" description="Helical" evidence="8">
    <location>
        <begin position="173"/>
        <end position="191"/>
    </location>
</feature>
<evidence type="ECO:0000313" key="10">
    <source>
        <dbReference type="EMBL" id="WAL62094.1"/>
    </source>
</evidence>
<evidence type="ECO:0000256" key="7">
    <source>
        <dbReference type="ARBA" id="ARBA00023136"/>
    </source>
</evidence>
<feature type="transmembrane region" description="Helical" evidence="8">
    <location>
        <begin position="241"/>
        <end position="261"/>
    </location>
</feature>
<dbReference type="GO" id="GO:0010041">
    <property type="term" value="P:response to iron(III) ion"/>
    <property type="evidence" value="ECO:0007669"/>
    <property type="project" value="TreeGrafter"/>
</dbReference>
<keyword evidence="2" id="KW-1003">Cell membrane</keyword>
<evidence type="ECO:0000256" key="3">
    <source>
        <dbReference type="ARBA" id="ARBA00022676"/>
    </source>
</evidence>
<dbReference type="Proteomes" id="UP001163152">
    <property type="component" value="Chromosome"/>
</dbReference>
<reference evidence="10" key="1">
    <citation type="submission" date="2022-12" db="EMBL/GenBank/DDBJ databases">
        <title>Polyphasic identification of a Novel Hot-Spring Cyanobacterium Ocullathermofonsia sinensis gen nov. sp. nov. and Genomic Insights on its Adaptations to the Thermal Habitat.</title>
        <authorList>
            <person name="Daroch M."/>
            <person name="Tang J."/>
            <person name="Jiang Y."/>
        </authorList>
    </citation>
    <scope>NUCLEOTIDE SEQUENCE</scope>
    <source>
        <strain evidence="10">PKUAC-SCTA174</strain>
    </source>
</reference>
<keyword evidence="11" id="KW-1185">Reference proteome</keyword>
<evidence type="ECO:0000256" key="8">
    <source>
        <dbReference type="SAM" id="Phobius"/>
    </source>
</evidence>